<dbReference type="KEGG" id="ddz:DSYM_22810"/>
<gene>
    <name evidence="1" type="ORF">DSYM_22810</name>
</gene>
<reference evidence="1" key="1">
    <citation type="journal article" name="DNA Res.">
        <title>The physiological potential of anammox bacteria as revealed by their core genome structure.</title>
        <authorList>
            <person name="Okubo T."/>
            <person name="Toyoda A."/>
            <person name="Fukuhara K."/>
            <person name="Uchiyama I."/>
            <person name="Harigaya Y."/>
            <person name="Kuroiwa M."/>
            <person name="Suzuki T."/>
            <person name="Murakami Y."/>
            <person name="Suwa Y."/>
            <person name="Takami H."/>
        </authorList>
    </citation>
    <scope>NUCLEOTIDE SEQUENCE</scope>
    <source>
        <strain evidence="1">317325-3</strain>
    </source>
</reference>
<dbReference type="EMBL" id="AP021857">
    <property type="protein sequence ID" value="BBO21582.1"/>
    <property type="molecule type" value="Genomic_DNA"/>
</dbReference>
<dbReference type="Proteomes" id="UP000662914">
    <property type="component" value="Chromosome"/>
</dbReference>
<sequence length="506" mass="55189">MTRPAPLHQSRPPDDIAQILDWLASPIPEDPAQDLAQLSGELAALGHARLEDAHYHRILDLFYDRAQRLSPSLKVHLTEATLPLGKELRAMAALLISVHEGIASGYERVLLDTERLAHSKRRNAATVAARALRCLSGAFEASCMVAGPAPTGLWRRAHALAGSARARFEPTATVIPGLSLDTEKIYKALLALAAAQPEGFSPREIALACEYLMHFSAAVNLLAEPPAEEEGSWYWVDSDRDMGPVPPNRRIPPDHGDLIYCSFQLLARLLGEQVSALESGMPAGNLRLPEGAAGQGGIAALKRLQAHWSHPPHRQHSRRHNNFRTQICVGLSELWQLLERGEAPEGTEAGAPHMTEWMVLNESPAGYAVMHVAGEIEGLVQGSVIALRPAPDKPWNICIVRWMRSENPEHIELGLELVAPAARSVQLMFRNGDPAQLPTPGLLLPAIPALREHPAVLAPSGASTARRFFIVAGEDKTHIMQGRLLSLDMQTGAVELFQFESDPYPT</sequence>
<evidence type="ECO:0000313" key="1">
    <source>
        <dbReference type="EMBL" id="BBO21582.1"/>
    </source>
</evidence>
<protein>
    <recommendedName>
        <fullName evidence="3">Molecular chaperone</fullName>
    </recommendedName>
</protein>
<organism evidence="1 2">
    <name type="scientific">Candidatus Desulfobacillus denitrificans</name>
    <dbReference type="NCBI Taxonomy" id="2608985"/>
    <lineage>
        <taxon>Bacteria</taxon>
        <taxon>Pseudomonadati</taxon>
        <taxon>Pseudomonadota</taxon>
        <taxon>Betaproteobacteria</taxon>
        <taxon>Candidatus Desulfobacillus</taxon>
    </lineage>
</organism>
<evidence type="ECO:0008006" key="3">
    <source>
        <dbReference type="Google" id="ProtNLM"/>
    </source>
</evidence>
<proteinExistence type="predicted"/>
<evidence type="ECO:0000313" key="2">
    <source>
        <dbReference type="Proteomes" id="UP000662914"/>
    </source>
</evidence>
<dbReference type="AlphaFoldDB" id="A0A809RPQ3"/>
<accession>A0A809RPQ3</accession>
<name>A0A809RPQ3_9PROT</name>